<organism evidence="1">
    <name type="scientific">uncultured Caudovirales phage</name>
    <dbReference type="NCBI Taxonomy" id="2100421"/>
    <lineage>
        <taxon>Viruses</taxon>
        <taxon>Duplodnaviria</taxon>
        <taxon>Heunggongvirae</taxon>
        <taxon>Uroviricota</taxon>
        <taxon>Caudoviricetes</taxon>
        <taxon>Peduoviridae</taxon>
        <taxon>Maltschvirus</taxon>
        <taxon>Maltschvirus maltsch</taxon>
    </lineage>
</organism>
<protein>
    <submittedName>
        <fullName evidence="1">Uncharacterized protein</fullName>
    </submittedName>
</protein>
<name>A0A6J7WFQ9_9CAUD</name>
<sequence>MNAVEIFDSSNTQIVTPELMRQKVVALQDELLQMPQANIVTTHTFLPGVYERKITVPPWTVLTGAAHKTEYRVRLEKGAIAVNRETEVVLLVAPYEFDAKAGEQRAGRVFDQEVVWVDIYDNPDNCENLETLEERLYVVPECGLGDARKRLSLTNETEGEMLWLDGQQQQLQVAP</sequence>
<reference evidence="1" key="1">
    <citation type="submission" date="2020-05" db="EMBL/GenBank/DDBJ databases">
        <authorList>
            <person name="Chiriac C."/>
            <person name="Salcher M."/>
            <person name="Ghai R."/>
            <person name="Kavagutti S V."/>
        </authorList>
    </citation>
    <scope>NUCLEOTIDE SEQUENCE</scope>
</reference>
<evidence type="ECO:0000313" key="1">
    <source>
        <dbReference type="EMBL" id="CAB5194918.1"/>
    </source>
</evidence>
<gene>
    <name evidence="1" type="ORF">UFOVP169_43</name>
</gene>
<accession>A0A6J7WFQ9</accession>
<proteinExistence type="predicted"/>
<dbReference type="EMBL" id="LR798219">
    <property type="protein sequence ID" value="CAB5194918.1"/>
    <property type="molecule type" value="Genomic_DNA"/>
</dbReference>